<name>A0A6G1GPE7_9PEZI</name>
<reference evidence="2" key="1">
    <citation type="journal article" date="2020" name="Stud. Mycol.">
        <title>101 Dothideomycetes genomes: a test case for predicting lifestyles and emergence of pathogens.</title>
        <authorList>
            <person name="Haridas S."/>
            <person name="Albert R."/>
            <person name="Binder M."/>
            <person name="Bloem J."/>
            <person name="Labutti K."/>
            <person name="Salamov A."/>
            <person name="Andreopoulos B."/>
            <person name="Baker S."/>
            <person name="Barry K."/>
            <person name="Bills G."/>
            <person name="Bluhm B."/>
            <person name="Cannon C."/>
            <person name="Castanera R."/>
            <person name="Culley D."/>
            <person name="Daum C."/>
            <person name="Ezra D."/>
            <person name="Gonzalez J."/>
            <person name="Henrissat B."/>
            <person name="Kuo A."/>
            <person name="Liang C."/>
            <person name="Lipzen A."/>
            <person name="Lutzoni F."/>
            <person name="Magnuson J."/>
            <person name="Mondo S."/>
            <person name="Nolan M."/>
            <person name="Ohm R."/>
            <person name="Pangilinan J."/>
            <person name="Park H.-J."/>
            <person name="Ramirez L."/>
            <person name="Alfaro M."/>
            <person name="Sun H."/>
            <person name="Tritt A."/>
            <person name="Yoshinaga Y."/>
            <person name="Zwiers L.-H."/>
            <person name="Turgeon B."/>
            <person name="Goodwin S."/>
            <person name="Spatafora J."/>
            <person name="Crous P."/>
            <person name="Grigoriev I."/>
        </authorList>
    </citation>
    <scope>NUCLEOTIDE SEQUENCE</scope>
    <source>
        <strain evidence="2">CBS 113979</strain>
    </source>
</reference>
<feature type="compositionally biased region" description="Polar residues" evidence="1">
    <location>
        <begin position="55"/>
        <end position="69"/>
    </location>
</feature>
<evidence type="ECO:0000313" key="3">
    <source>
        <dbReference type="Proteomes" id="UP000800041"/>
    </source>
</evidence>
<feature type="region of interest" description="Disordered" evidence="1">
    <location>
        <begin position="1"/>
        <end position="72"/>
    </location>
</feature>
<accession>A0A6G1GPE7</accession>
<gene>
    <name evidence="2" type="ORF">K402DRAFT_397157</name>
</gene>
<feature type="compositionally biased region" description="Polar residues" evidence="1">
    <location>
        <begin position="101"/>
        <end position="115"/>
    </location>
</feature>
<protein>
    <submittedName>
        <fullName evidence="2">Uncharacterized protein</fullName>
    </submittedName>
</protein>
<organism evidence="2 3">
    <name type="scientific">Aulographum hederae CBS 113979</name>
    <dbReference type="NCBI Taxonomy" id="1176131"/>
    <lineage>
        <taxon>Eukaryota</taxon>
        <taxon>Fungi</taxon>
        <taxon>Dikarya</taxon>
        <taxon>Ascomycota</taxon>
        <taxon>Pezizomycotina</taxon>
        <taxon>Dothideomycetes</taxon>
        <taxon>Pleosporomycetidae</taxon>
        <taxon>Aulographales</taxon>
        <taxon>Aulographaceae</taxon>
    </lineage>
</organism>
<proteinExistence type="predicted"/>
<dbReference type="Proteomes" id="UP000800041">
    <property type="component" value="Unassembled WGS sequence"/>
</dbReference>
<sequence>MTSTAAPPSLLADQEILESSVDDPALEDTAAPAAAPTMSSLASQGEQHTIDPSGITPTTSQEAPSTPATEQEILEITVAAPSLPEDLSWLEDVPAPVPTSPLANQGEQHTGVSRS</sequence>
<feature type="region of interest" description="Disordered" evidence="1">
    <location>
        <begin position="85"/>
        <end position="115"/>
    </location>
</feature>
<evidence type="ECO:0000313" key="2">
    <source>
        <dbReference type="EMBL" id="KAF1982823.1"/>
    </source>
</evidence>
<feature type="compositionally biased region" description="Low complexity" evidence="1">
    <location>
        <begin position="27"/>
        <end position="43"/>
    </location>
</feature>
<keyword evidence="3" id="KW-1185">Reference proteome</keyword>
<evidence type="ECO:0000256" key="1">
    <source>
        <dbReference type="SAM" id="MobiDB-lite"/>
    </source>
</evidence>
<dbReference type="AlphaFoldDB" id="A0A6G1GPE7"/>
<dbReference type="EMBL" id="ML977180">
    <property type="protein sequence ID" value="KAF1982823.1"/>
    <property type="molecule type" value="Genomic_DNA"/>
</dbReference>